<feature type="domain" description="Fluoroacetyl-CoA-specific thioesterase-like" evidence="3">
    <location>
        <begin position="16"/>
        <end position="119"/>
    </location>
</feature>
<comment type="caution">
    <text evidence="4">The sequence shown here is derived from an EMBL/GenBank/DDBJ whole genome shotgun (WGS) entry which is preliminary data.</text>
</comment>
<dbReference type="Proteomes" id="UP000016662">
    <property type="component" value="Unassembled WGS sequence"/>
</dbReference>
<dbReference type="InterPro" id="IPR029069">
    <property type="entry name" value="HotDog_dom_sf"/>
</dbReference>
<dbReference type="Gene3D" id="3.10.129.10">
    <property type="entry name" value="Hotdog Thioesterase"/>
    <property type="match status" value="1"/>
</dbReference>
<protein>
    <submittedName>
        <fullName evidence="4">Thioesterase family protein</fullName>
    </submittedName>
</protein>
<accession>U2M1B8</accession>
<dbReference type="InterPro" id="IPR025540">
    <property type="entry name" value="FlK"/>
</dbReference>
<feature type="active site" evidence="1">
    <location>
        <position position="35"/>
    </location>
</feature>
<dbReference type="PIRSF" id="PIRSF014972">
    <property type="entry name" value="FlK"/>
    <property type="match status" value="1"/>
</dbReference>
<sequence length="130" mass="13330">MEPITIGSKGTASVQVDETNLAVAVGSGSLPVFATPMMAALMEEAACNAVAPFLSEGETTVGTKLDISHDAATPVGLTVTATAEITGVNGREISYHVTAEDGVGVIGSGVHKRFLVDAERFLSKAQKRGQ</sequence>
<dbReference type="PANTHER" id="PTHR36934">
    <property type="entry name" value="BLR0278 PROTEIN"/>
    <property type="match status" value="1"/>
</dbReference>
<reference evidence="4 5" key="1">
    <citation type="submission" date="2013-07" db="EMBL/GenBank/DDBJ databases">
        <authorList>
            <person name="Weinstock G."/>
            <person name="Sodergren E."/>
            <person name="Wylie T."/>
            <person name="Fulton L."/>
            <person name="Fulton R."/>
            <person name="Fronick C."/>
            <person name="O'Laughlin M."/>
            <person name="Godfrey J."/>
            <person name="Miner T."/>
            <person name="Herter B."/>
            <person name="Appelbaum E."/>
            <person name="Cordes M."/>
            <person name="Lek S."/>
            <person name="Wollam A."/>
            <person name="Pepin K.H."/>
            <person name="Palsikar V.B."/>
            <person name="Mitreva M."/>
            <person name="Wilson R.K."/>
        </authorList>
    </citation>
    <scope>NUCLEOTIDE SEQUENCE [LARGE SCALE GENOMIC DNA]</scope>
    <source>
        <strain evidence="4 5">ATCC 27760</strain>
    </source>
</reference>
<dbReference type="AlphaFoldDB" id="U2M1B8"/>
<feature type="binding site" evidence="2">
    <location>
        <position position="62"/>
    </location>
    <ligand>
        <name>substrate</name>
    </ligand>
</feature>
<organism evidence="4 5">
    <name type="scientific">Ruminococcus callidus ATCC 27760</name>
    <dbReference type="NCBI Taxonomy" id="411473"/>
    <lineage>
        <taxon>Bacteria</taxon>
        <taxon>Bacillati</taxon>
        <taxon>Bacillota</taxon>
        <taxon>Clostridia</taxon>
        <taxon>Eubacteriales</taxon>
        <taxon>Oscillospiraceae</taxon>
        <taxon>Ruminococcus</taxon>
    </lineage>
</organism>
<evidence type="ECO:0000259" key="3">
    <source>
        <dbReference type="Pfam" id="PF22636"/>
    </source>
</evidence>
<name>U2M1B8_9FIRM</name>
<dbReference type="PANTHER" id="PTHR36934:SF1">
    <property type="entry name" value="THIOESTERASE DOMAIN-CONTAINING PROTEIN"/>
    <property type="match status" value="1"/>
</dbReference>
<dbReference type="eggNOG" id="COG5496">
    <property type="taxonomic scope" value="Bacteria"/>
</dbReference>
<dbReference type="HOGENOM" id="CLU_119426_0_1_9"/>
<evidence type="ECO:0000256" key="2">
    <source>
        <dbReference type="PIRSR" id="PIRSR014972-2"/>
    </source>
</evidence>
<feature type="active site" evidence="1">
    <location>
        <position position="43"/>
    </location>
</feature>
<dbReference type="PATRIC" id="fig|411473.3.peg.1338"/>
<feature type="binding site" evidence="2">
    <location>
        <position position="113"/>
    </location>
    <ligand>
        <name>substrate</name>
    </ligand>
</feature>
<dbReference type="RefSeq" id="WP_021683110.1">
    <property type="nucleotide sequence ID" value="NZ_KI260464.1"/>
</dbReference>
<evidence type="ECO:0000313" key="5">
    <source>
        <dbReference type="Proteomes" id="UP000016662"/>
    </source>
</evidence>
<gene>
    <name evidence="4" type="ORF">RUMCAL_01639</name>
</gene>
<dbReference type="Pfam" id="PF22636">
    <property type="entry name" value="FlK"/>
    <property type="match status" value="1"/>
</dbReference>
<keyword evidence="5" id="KW-1185">Reference proteome</keyword>
<proteinExistence type="predicted"/>
<dbReference type="InterPro" id="IPR054485">
    <property type="entry name" value="FlK-like_dom"/>
</dbReference>
<feature type="active site" evidence="1">
    <location>
        <position position="69"/>
    </location>
</feature>
<dbReference type="SUPFAM" id="SSF54637">
    <property type="entry name" value="Thioesterase/thiol ester dehydrase-isomerase"/>
    <property type="match status" value="1"/>
</dbReference>
<dbReference type="OrthoDB" id="6902891at2"/>
<evidence type="ECO:0000313" key="4">
    <source>
        <dbReference type="EMBL" id="ERJ95529.1"/>
    </source>
</evidence>
<dbReference type="STRING" id="411473.RUMCAL_01639"/>
<evidence type="ECO:0000256" key="1">
    <source>
        <dbReference type="PIRSR" id="PIRSR014972-1"/>
    </source>
</evidence>
<dbReference type="EMBL" id="AWVF01000208">
    <property type="protein sequence ID" value="ERJ95529.1"/>
    <property type="molecule type" value="Genomic_DNA"/>
</dbReference>
<feature type="binding site" evidence="2">
    <location>
        <position position="62"/>
    </location>
    <ligand>
        <name>CoA</name>
        <dbReference type="ChEBI" id="CHEBI:57287"/>
    </ligand>
</feature>